<reference evidence="2" key="1">
    <citation type="submission" date="2025-08" db="UniProtKB">
        <authorList>
            <consortium name="Ensembl"/>
        </authorList>
    </citation>
    <scope>IDENTIFICATION</scope>
</reference>
<feature type="region of interest" description="Disordered" evidence="1">
    <location>
        <begin position="1"/>
        <end position="21"/>
    </location>
</feature>
<feature type="compositionally biased region" description="Basic and acidic residues" evidence="1">
    <location>
        <begin position="1"/>
        <end position="13"/>
    </location>
</feature>
<sequence>MEKGTLNESDKGQMLDGSTTHNALGLPEAIRHDGWGSLNSLQWPLCLFSSYLLPRSPTFLPRSPTFLPRSPTFLPRSPTFLPRSPTFLPRSPTFLPRGTGTSV</sequence>
<reference evidence="2" key="2">
    <citation type="submission" date="2025-09" db="UniProtKB">
        <authorList>
            <consortium name="Ensembl"/>
        </authorList>
    </citation>
    <scope>IDENTIFICATION</scope>
</reference>
<dbReference type="Ensembl" id="ENSSTUT00000111248.1">
    <property type="protein sequence ID" value="ENSSTUP00000103749.1"/>
    <property type="gene ID" value="ENSSTUG00000046325.1"/>
</dbReference>
<feature type="region of interest" description="Disordered" evidence="1">
    <location>
        <begin position="84"/>
        <end position="103"/>
    </location>
</feature>
<protein>
    <submittedName>
        <fullName evidence="2">Uncharacterized protein</fullName>
    </submittedName>
</protein>
<evidence type="ECO:0000313" key="3">
    <source>
        <dbReference type="Proteomes" id="UP000472277"/>
    </source>
</evidence>
<dbReference type="AlphaFoldDB" id="A0A674E7E3"/>
<evidence type="ECO:0000313" key="2">
    <source>
        <dbReference type="Ensembl" id="ENSSTUP00000103749.1"/>
    </source>
</evidence>
<evidence type="ECO:0000256" key="1">
    <source>
        <dbReference type="SAM" id="MobiDB-lite"/>
    </source>
</evidence>
<dbReference type="InParanoid" id="A0A674E7E3"/>
<dbReference type="Proteomes" id="UP000472277">
    <property type="component" value="Chromosome 23"/>
</dbReference>
<name>A0A674E7E3_SALTR</name>
<keyword evidence="3" id="KW-1185">Reference proteome</keyword>
<accession>A0A674E7E3</accession>
<dbReference type="GeneTree" id="ENSGT00990000211720"/>
<organism evidence="2 3">
    <name type="scientific">Salmo trutta</name>
    <name type="common">Brown trout</name>
    <dbReference type="NCBI Taxonomy" id="8032"/>
    <lineage>
        <taxon>Eukaryota</taxon>
        <taxon>Metazoa</taxon>
        <taxon>Chordata</taxon>
        <taxon>Craniata</taxon>
        <taxon>Vertebrata</taxon>
        <taxon>Euteleostomi</taxon>
        <taxon>Actinopterygii</taxon>
        <taxon>Neopterygii</taxon>
        <taxon>Teleostei</taxon>
        <taxon>Protacanthopterygii</taxon>
        <taxon>Salmoniformes</taxon>
        <taxon>Salmonidae</taxon>
        <taxon>Salmoninae</taxon>
        <taxon>Salmo</taxon>
    </lineage>
</organism>
<proteinExistence type="predicted"/>